<dbReference type="OrthoDB" id="9793236at2"/>
<dbReference type="Proteomes" id="UP000367825">
    <property type="component" value="Unassembled WGS sequence"/>
</dbReference>
<dbReference type="PANTHER" id="PTHR34047:SF8">
    <property type="entry name" value="PROTEIN YKFC"/>
    <property type="match status" value="1"/>
</dbReference>
<dbReference type="PROSITE" id="PS50878">
    <property type="entry name" value="RT_POL"/>
    <property type="match status" value="1"/>
</dbReference>
<keyword evidence="4" id="KW-1185">Reference proteome</keyword>
<dbReference type="GO" id="GO:0016787">
    <property type="term" value="F:hydrolase activity"/>
    <property type="evidence" value="ECO:0007669"/>
    <property type="project" value="UniProtKB-KW"/>
</dbReference>
<dbReference type="InterPro" id="IPR051083">
    <property type="entry name" value="GrpII_Intron_Splice-Mob/Def"/>
</dbReference>
<dbReference type="PANTHER" id="PTHR34047">
    <property type="entry name" value="NUCLEAR INTRON MATURASE 1, MITOCHONDRIAL-RELATED"/>
    <property type="match status" value="1"/>
</dbReference>
<dbReference type="AlphaFoldDB" id="A0A5E4X637"/>
<name>A0A5E4X637_9BURK</name>
<accession>A0A5E4X637</accession>
<gene>
    <name evidence="3" type="ORF">PNO31109_03671</name>
</gene>
<dbReference type="SUPFAM" id="SSF56672">
    <property type="entry name" value="DNA/RNA polymerases"/>
    <property type="match status" value="1"/>
</dbReference>
<dbReference type="InterPro" id="IPR000477">
    <property type="entry name" value="RT_dom"/>
</dbReference>
<reference evidence="3 4" key="1">
    <citation type="submission" date="2019-08" db="EMBL/GenBank/DDBJ databases">
        <authorList>
            <person name="Peeters C."/>
        </authorList>
    </citation>
    <scope>NUCLEOTIDE SEQUENCE [LARGE SCALE GENOMIC DNA]</scope>
    <source>
        <strain evidence="3 4">LMG 31109</strain>
    </source>
</reference>
<dbReference type="CDD" id="cd01646">
    <property type="entry name" value="RT_Bac_retron_I"/>
    <property type="match status" value="1"/>
</dbReference>
<dbReference type="Pfam" id="PF00078">
    <property type="entry name" value="RVT_1"/>
    <property type="match status" value="1"/>
</dbReference>
<organism evidence="3 4">
    <name type="scientific">Pandoraea nosoerga</name>
    <dbReference type="NCBI Taxonomy" id="2508296"/>
    <lineage>
        <taxon>Bacteria</taxon>
        <taxon>Pseudomonadati</taxon>
        <taxon>Pseudomonadota</taxon>
        <taxon>Betaproteobacteria</taxon>
        <taxon>Burkholderiales</taxon>
        <taxon>Burkholderiaceae</taxon>
        <taxon>Pandoraea</taxon>
    </lineage>
</organism>
<dbReference type="EMBL" id="CABPSC010000016">
    <property type="protein sequence ID" value="VVE31794.1"/>
    <property type="molecule type" value="Genomic_DNA"/>
</dbReference>
<comment type="similarity">
    <text evidence="1">Belongs to the bacterial reverse transcriptase family.</text>
</comment>
<evidence type="ECO:0000256" key="1">
    <source>
        <dbReference type="ARBA" id="ARBA00034120"/>
    </source>
</evidence>
<keyword evidence="3" id="KW-0378">Hydrolase</keyword>
<dbReference type="RefSeq" id="WP_150556911.1">
    <property type="nucleotide sequence ID" value="NZ_CABPSC010000016.1"/>
</dbReference>
<feature type="domain" description="Reverse transcriptase" evidence="2">
    <location>
        <begin position="1"/>
        <end position="265"/>
    </location>
</feature>
<proteinExistence type="inferred from homology"/>
<dbReference type="InterPro" id="IPR043502">
    <property type="entry name" value="DNA/RNA_pol_sf"/>
</dbReference>
<evidence type="ECO:0000259" key="2">
    <source>
        <dbReference type="PROSITE" id="PS50878"/>
    </source>
</evidence>
<evidence type="ECO:0000313" key="3">
    <source>
        <dbReference type="EMBL" id="VVE31794.1"/>
    </source>
</evidence>
<sequence>MGKRHRNLINQITTWENLLDAYHKTSHGKRRTWGYLEFKEYDYANLLALQAELKDGTYERGAYREFLVYEPKPRLISALDFKDRLAQHAICNIVAPIFEAGLLPYTYACRPDKGTHAGVCHVQAELRRTRATHFLKSDFSKFFPSIDRAALYAMIDKKIHCAATRRLLRVVLPDEGVGIPIGSLTSQLFANVYGGAVDRLLHDELKQRHWARYMDDIVVLGDDPEELRAVFYRLRDFASERLGLKISHWQVAPVSRGINFLGYRIWPTHKLLRKSSVKRAKRKVANFIKHGEDESLQRFLASWSGHAQWADTHNLFTWMEEQYGIACH</sequence>
<evidence type="ECO:0000313" key="4">
    <source>
        <dbReference type="Proteomes" id="UP000367825"/>
    </source>
</evidence>
<protein>
    <submittedName>
        <fullName evidence="3">Alpha/beta hydrolase</fullName>
    </submittedName>
</protein>